<keyword evidence="10" id="KW-1185">Reference proteome</keyword>
<feature type="transmembrane region" description="Helical" evidence="8">
    <location>
        <begin position="6"/>
        <end position="22"/>
    </location>
</feature>
<feature type="transmembrane region" description="Helical" evidence="8">
    <location>
        <begin position="231"/>
        <end position="250"/>
    </location>
</feature>
<dbReference type="InterPro" id="IPR038770">
    <property type="entry name" value="Na+/solute_symporter_sf"/>
</dbReference>
<evidence type="ECO:0000256" key="8">
    <source>
        <dbReference type="SAM" id="Phobius"/>
    </source>
</evidence>
<keyword evidence="3" id="KW-0813">Transport</keyword>
<feature type="transmembrane region" description="Helical" evidence="8">
    <location>
        <begin position="103"/>
        <end position="119"/>
    </location>
</feature>
<dbReference type="Gene3D" id="1.20.1530.20">
    <property type="match status" value="1"/>
</dbReference>
<comment type="subcellular location">
    <subcellularLocation>
        <location evidence="1">Cell membrane</location>
        <topology evidence="1">Multi-pass membrane protein</topology>
    </subcellularLocation>
</comment>
<feature type="transmembrane region" description="Helical" evidence="8">
    <location>
        <begin position="256"/>
        <end position="275"/>
    </location>
</feature>
<keyword evidence="7 8" id="KW-0472">Membrane</keyword>
<dbReference type="InterPro" id="IPR004776">
    <property type="entry name" value="Mem_transp_PIN-like"/>
</dbReference>
<gene>
    <name evidence="9" type="ORF">J2S39_000127</name>
</gene>
<feature type="transmembrane region" description="Helical" evidence="8">
    <location>
        <begin position="196"/>
        <end position="219"/>
    </location>
</feature>
<feature type="transmembrane region" description="Helical" evidence="8">
    <location>
        <begin position="287"/>
        <end position="306"/>
    </location>
</feature>
<sequence length="308" mass="32455">MLDVITGFAIVFAVIAVGWLLSKRGVIGEGEQRIMFNRVAFYAASPALIFSSVVVADPDNFLSPVVLVISAATVLTSLVYVVASRLFFRMDVPKTTMGASASSYYNSVNIGLPVSLYVLGDATHVVPTLVVQMGLFTPIILGFLGSDSGQGSTRRRVLTSIRTAMTSPVVLAALGGMLIAYLGWTVPAPILAPLQILGGASVPMILMSFGASLTVGGILASDRVATVVSTALKVAGMPLIAWLLCGLFDVSPELTYMAVILSALPTAQNIYNYAATYRRGEVIARDTVFLTTFLSMPAMLMVAFLLGG</sequence>
<evidence type="ECO:0000256" key="4">
    <source>
        <dbReference type="ARBA" id="ARBA00022475"/>
    </source>
</evidence>
<keyword evidence="4" id="KW-1003">Cell membrane</keyword>
<proteinExistence type="inferred from homology"/>
<comment type="caution">
    <text evidence="9">The sequence shown here is derived from an EMBL/GenBank/DDBJ whole genome shotgun (WGS) entry which is preliminary data.</text>
</comment>
<protein>
    <submittedName>
        <fullName evidence="9">Permease</fullName>
    </submittedName>
</protein>
<feature type="transmembrane region" description="Helical" evidence="8">
    <location>
        <begin position="165"/>
        <end position="184"/>
    </location>
</feature>
<reference evidence="9" key="1">
    <citation type="submission" date="2023-07" db="EMBL/GenBank/DDBJ databases">
        <title>Sequencing the genomes of 1000 actinobacteria strains.</title>
        <authorList>
            <person name="Klenk H.-P."/>
        </authorList>
    </citation>
    <scope>NUCLEOTIDE SEQUENCE</scope>
    <source>
        <strain evidence="9">DSM 107476</strain>
    </source>
</reference>
<dbReference type="RefSeq" id="WP_290197257.1">
    <property type="nucleotide sequence ID" value="NZ_CP047654.1"/>
</dbReference>
<evidence type="ECO:0000256" key="6">
    <source>
        <dbReference type="ARBA" id="ARBA00022989"/>
    </source>
</evidence>
<evidence type="ECO:0000256" key="1">
    <source>
        <dbReference type="ARBA" id="ARBA00004651"/>
    </source>
</evidence>
<feature type="transmembrane region" description="Helical" evidence="8">
    <location>
        <begin position="34"/>
        <end position="55"/>
    </location>
</feature>
<name>A0ABU1ZU48_9CORY</name>
<dbReference type="Proteomes" id="UP001180840">
    <property type="component" value="Unassembled WGS sequence"/>
</dbReference>
<evidence type="ECO:0000313" key="9">
    <source>
        <dbReference type="EMBL" id="MDR7328451.1"/>
    </source>
</evidence>
<comment type="similarity">
    <text evidence="2">Belongs to the auxin efflux carrier (TC 2.A.69) family.</text>
</comment>
<dbReference type="EMBL" id="JAVDXZ010000001">
    <property type="protein sequence ID" value="MDR7328451.1"/>
    <property type="molecule type" value="Genomic_DNA"/>
</dbReference>
<evidence type="ECO:0000256" key="5">
    <source>
        <dbReference type="ARBA" id="ARBA00022692"/>
    </source>
</evidence>
<feature type="transmembrane region" description="Helical" evidence="8">
    <location>
        <begin position="61"/>
        <end position="83"/>
    </location>
</feature>
<keyword evidence="5 8" id="KW-0812">Transmembrane</keyword>
<evidence type="ECO:0000256" key="3">
    <source>
        <dbReference type="ARBA" id="ARBA00022448"/>
    </source>
</evidence>
<evidence type="ECO:0000256" key="2">
    <source>
        <dbReference type="ARBA" id="ARBA00010145"/>
    </source>
</evidence>
<feature type="transmembrane region" description="Helical" evidence="8">
    <location>
        <begin position="125"/>
        <end position="144"/>
    </location>
</feature>
<keyword evidence="6 8" id="KW-1133">Transmembrane helix</keyword>
<evidence type="ECO:0000256" key="7">
    <source>
        <dbReference type="ARBA" id="ARBA00023136"/>
    </source>
</evidence>
<dbReference type="PANTHER" id="PTHR36838">
    <property type="entry name" value="AUXIN EFFLUX CARRIER FAMILY PROTEIN"/>
    <property type="match status" value="1"/>
</dbReference>
<organism evidence="9 10">
    <name type="scientific">Corynebacterium guangdongense</name>
    <dbReference type="NCBI Taxonomy" id="1783348"/>
    <lineage>
        <taxon>Bacteria</taxon>
        <taxon>Bacillati</taxon>
        <taxon>Actinomycetota</taxon>
        <taxon>Actinomycetes</taxon>
        <taxon>Mycobacteriales</taxon>
        <taxon>Corynebacteriaceae</taxon>
        <taxon>Corynebacterium</taxon>
    </lineage>
</organism>
<dbReference type="Pfam" id="PF03547">
    <property type="entry name" value="Mem_trans"/>
    <property type="match status" value="1"/>
</dbReference>
<accession>A0ABU1ZU48</accession>
<dbReference type="PANTHER" id="PTHR36838:SF3">
    <property type="entry name" value="TRANSPORTER AUXIN EFFLUX CARRIER EC FAMILY"/>
    <property type="match status" value="1"/>
</dbReference>
<evidence type="ECO:0000313" key="10">
    <source>
        <dbReference type="Proteomes" id="UP001180840"/>
    </source>
</evidence>